<gene>
    <name evidence="2" type="ORF">Ahy_B08g089205</name>
</gene>
<evidence type="ECO:0000313" key="3">
    <source>
        <dbReference type="Proteomes" id="UP000289738"/>
    </source>
</evidence>
<dbReference type="AlphaFoldDB" id="A0A444XX38"/>
<organism evidence="2 3">
    <name type="scientific">Arachis hypogaea</name>
    <name type="common">Peanut</name>
    <dbReference type="NCBI Taxonomy" id="3818"/>
    <lineage>
        <taxon>Eukaryota</taxon>
        <taxon>Viridiplantae</taxon>
        <taxon>Streptophyta</taxon>
        <taxon>Embryophyta</taxon>
        <taxon>Tracheophyta</taxon>
        <taxon>Spermatophyta</taxon>
        <taxon>Magnoliopsida</taxon>
        <taxon>eudicotyledons</taxon>
        <taxon>Gunneridae</taxon>
        <taxon>Pentapetalae</taxon>
        <taxon>rosids</taxon>
        <taxon>fabids</taxon>
        <taxon>Fabales</taxon>
        <taxon>Fabaceae</taxon>
        <taxon>Papilionoideae</taxon>
        <taxon>50 kb inversion clade</taxon>
        <taxon>dalbergioids sensu lato</taxon>
        <taxon>Dalbergieae</taxon>
        <taxon>Pterocarpus clade</taxon>
        <taxon>Arachis</taxon>
    </lineage>
</organism>
<keyword evidence="3" id="KW-1185">Reference proteome</keyword>
<reference evidence="2 3" key="1">
    <citation type="submission" date="2019-01" db="EMBL/GenBank/DDBJ databases">
        <title>Sequencing of cultivated peanut Arachis hypogaea provides insights into genome evolution and oil improvement.</title>
        <authorList>
            <person name="Chen X."/>
        </authorList>
    </citation>
    <scope>NUCLEOTIDE SEQUENCE [LARGE SCALE GENOMIC DNA]</scope>
    <source>
        <strain evidence="3">cv. Fuhuasheng</strain>
        <tissue evidence="2">Leaves</tissue>
    </source>
</reference>
<dbReference type="EMBL" id="SDMP01000018">
    <property type="protein sequence ID" value="RYQ94321.1"/>
    <property type="molecule type" value="Genomic_DNA"/>
</dbReference>
<comment type="caution">
    <text evidence="2">The sequence shown here is derived from an EMBL/GenBank/DDBJ whole genome shotgun (WGS) entry which is preliminary data.</text>
</comment>
<feature type="compositionally biased region" description="Basic and acidic residues" evidence="1">
    <location>
        <begin position="154"/>
        <end position="164"/>
    </location>
</feature>
<accession>A0A444XX38</accession>
<feature type="region of interest" description="Disordered" evidence="1">
    <location>
        <begin position="1"/>
        <end position="28"/>
    </location>
</feature>
<sequence>MQLRSGKTIHMADELSNVNGSSSTNDSIPVSIQQVDVSSRSEGAIRTETNNVQNPQHSEYYRDYHVGSTSNAVNSMAVYRQQVEESQHDLVNLLTQQMTTILNPMMADHESRFERLARQVERIARIVDYDEGERHNARGNNEGMENIFQNENHIPNRENSHVVP</sequence>
<evidence type="ECO:0000256" key="1">
    <source>
        <dbReference type="SAM" id="MobiDB-lite"/>
    </source>
</evidence>
<proteinExistence type="predicted"/>
<dbReference type="Proteomes" id="UP000289738">
    <property type="component" value="Chromosome B08"/>
</dbReference>
<protein>
    <submittedName>
        <fullName evidence="2">Uncharacterized protein</fullName>
    </submittedName>
</protein>
<feature type="compositionally biased region" description="Polar residues" evidence="1">
    <location>
        <begin position="16"/>
        <end position="28"/>
    </location>
</feature>
<name>A0A444XX38_ARAHY</name>
<feature type="region of interest" description="Disordered" evidence="1">
    <location>
        <begin position="134"/>
        <end position="164"/>
    </location>
</feature>
<evidence type="ECO:0000313" key="2">
    <source>
        <dbReference type="EMBL" id="RYQ94321.1"/>
    </source>
</evidence>